<gene>
    <name evidence="2" type="ORF">GCM10010403_40860</name>
</gene>
<protein>
    <submittedName>
        <fullName evidence="2">Uncharacterized protein</fullName>
    </submittedName>
</protein>
<organism evidence="2 3">
    <name type="scientific">Glycomyces rutgersensis</name>
    <dbReference type="NCBI Taxonomy" id="58115"/>
    <lineage>
        <taxon>Bacteria</taxon>
        <taxon>Bacillati</taxon>
        <taxon>Actinomycetota</taxon>
        <taxon>Actinomycetes</taxon>
        <taxon>Glycomycetales</taxon>
        <taxon>Glycomycetaceae</taxon>
        <taxon>Glycomyces</taxon>
    </lineage>
</organism>
<evidence type="ECO:0000256" key="1">
    <source>
        <dbReference type="SAM" id="MobiDB-lite"/>
    </source>
</evidence>
<feature type="compositionally biased region" description="Polar residues" evidence="1">
    <location>
        <begin position="1"/>
        <end position="11"/>
    </location>
</feature>
<feature type="region of interest" description="Disordered" evidence="1">
    <location>
        <begin position="1"/>
        <end position="20"/>
    </location>
</feature>
<dbReference type="Proteomes" id="UP001501584">
    <property type="component" value="Unassembled WGS sequence"/>
</dbReference>
<proteinExistence type="predicted"/>
<name>A0ABN3G3V1_9ACTN</name>
<dbReference type="EMBL" id="BAAASX010000008">
    <property type="protein sequence ID" value="GAA2343584.1"/>
    <property type="molecule type" value="Genomic_DNA"/>
</dbReference>
<evidence type="ECO:0000313" key="3">
    <source>
        <dbReference type="Proteomes" id="UP001501584"/>
    </source>
</evidence>
<accession>A0ABN3G3V1</accession>
<keyword evidence="3" id="KW-1185">Reference proteome</keyword>
<reference evidence="2 3" key="1">
    <citation type="journal article" date="2019" name="Int. J. Syst. Evol. Microbiol.">
        <title>The Global Catalogue of Microorganisms (GCM) 10K type strain sequencing project: providing services to taxonomists for standard genome sequencing and annotation.</title>
        <authorList>
            <consortium name="The Broad Institute Genomics Platform"/>
            <consortium name="The Broad Institute Genome Sequencing Center for Infectious Disease"/>
            <person name="Wu L."/>
            <person name="Ma J."/>
        </authorList>
    </citation>
    <scope>NUCLEOTIDE SEQUENCE [LARGE SCALE GENOMIC DNA]</scope>
    <source>
        <strain evidence="2 3">JCM 6238</strain>
    </source>
</reference>
<comment type="caution">
    <text evidence="2">The sequence shown here is derived from an EMBL/GenBank/DDBJ whole genome shotgun (WGS) entry which is preliminary data.</text>
</comment>
<sequence length="66" mass="7072">MEIGAASSTARSRPGGPLTRYPTTYTYSTAAVCSAELKAVRATPDREAGPLQHLYCTQKDKKGSRP</sequence>
<evidence type="ECO:0000313" key="2">
    <source>
        <dbReference type="EMBL" id="GAA2343584.1"/>
    </source>
</evidence>
<feature type="region of interest" description="Disordered" evidence="1">
    <location>
        <begin position="44"/>
        <end position="66"/>
    </location>
</feature>